<evidence type="ECO:0000256" key="4">
    <source>
        <dbReference type="ARBA" id="ARBA00022475"/>
    </source>
</evidence>
<protein>
    <submittedName>
        <fullName evidence="10">Amino acid ABC transporter permease</fullName>
    </submittedName>
</protein>
<evidence type="ECO:0000313" key="10">
    <source>
        <dbReference type="EMBL" id="PKU26492.1"/>
    </source>
</evidence>
<feature type="transmembrane region" description="Helical" evidence="8">
    <location>
        <begin position="281"/>
        <end position="306"/>
    </location>
</feature>
<dbReference type="InterPro" id="IPR035906">
    <property type="entry name" value="MetI-like_sf"/>
</dbReference>
<comment type="similarity">
    <text evidence="2">Belongs to the binding-protein-dependent transport system permease family. HisMQ subfamily.</text>
</comment>
<comment type="subcellular location">
    <subcellularLocation>
        <location evidence="1">Cell inner membrane</location>
        <topology evidence="1">Multi-pass membrane protein</topology>
    </subcellularLocation>
    <subcellularLocation>
        <location evidence="8">Cell membrane</location>
        <topology evidence="8">Multi-pass membrane protein</topology>
    </subcellularLocation>
</comment>
<dbReference type="Proteomes" id="UP000233293">
    <property type="component" value="Unassembled WGS sequence"/>
</dbReference>
<dbReference type="Gene3D" id="1.10.3720.10">
    <property type="entry name" value="MetI-like"/>
    <property type="match status" value="1"/>
</dbReference>
<keyword evidence="5 8" id="KW-0812">Transmembrane</keyword>
<name>A0A2N3Q1F7_9PROT</name>
<keyword evidence="11" id="KW-1185">Reference proteome</keyword>
<evidence type="ECO:0000256" key="3">
    <source>
        <dbReference type="ARBA" id="ARBA00022448"/>
    </source>
</evidence>
<dbReference type="GO" id="GO:0043190">
    <property type="term" value="C:ATP-binding cassette (ABC) transporter complex"/>
    <property type="evidence" value="ECO:0007669"/>
    <property type="project" value="InterPro"/>
</dbReference>
<feature type="domain" description="ABC transmembrane type-1" evidence="9">
    <location>
        <begin position="156"/>
        <end position="350"/>
    </location>
</feature>
<dbReference type="EMBL" id="PIUM01000001">
    <property type="protein sequence ID" value="PKU26492.1"/>
    <property type="molecule type" value="Genomic_DNA"/>
</dbReference>
<evidence type="ECO:0000256" key="2">
    <source>
        <dbReference type="ARBA" id="ARBA00010072"/>
    </source>
</evidence>
<feature type="transmembrane region" description="Helical" evidence="8">
    <location>
        <begin position="231"/>
        <end position="251"/>
    </location>
</feature>
<dbReference type="InterPro" id="IPR010065">
    <property type="entry name" value="AA_ABC_transptr_permease_3TM"/>
</dbReference>
<reference evidence="11" key="1">
    <citation type="submission" date="2017-12" db="EMBL/GenBank/DDBJ databases">
        <title>Draft genome sequence of Telmatospirillum siberiense 26-4b1T, an acidotolerant peatland alphaproteobacterium potentially involved in sulfur cycling.</title>
        <authorList>
            <person name="Hausmann B."/>
            <person name="Pjevac P."/>
            <person name="Schreck K."/>
            <person name="Herbold C.W."/>
            <person name="Daims H."/>
            <person name="Wagner M."/>
            <person name="Pester M."/>
            <person name="Loy A."/>
        </authorList>
    </citation>
    <scope>NUCLEOTIDE SEQUENCE [LARGE SCALE GENOMIC DNA]</scope>
    <source>
        <strain evidence="11">26-4b1</strain>
    </source>
</reference>
<dbReference type="OrthoDB" id="9771188at2"/>
<dbReference type="PROSITE" id="PS50928">
    <property type="entry name" value="ABC_TM1"/>
    <property type="match status" value="1"/>
</dbReference>
<accession>A0A2N3Q1F7</accession>
<gene>
    <name evidence="10" type="ORF">CWS72_01210</name>
</gene>
<evidence type="ECO:0000256" key="6">
    <source>
        <dbReference type="ARBA" id="ARBA00022989"/>
    </source>
</evidence>
<dbReference type="PANTHER" id="PTHR30614">
    <property type="entry name" value="MEMBRANE COMPONENT OF AMINO ACID ABC TRANSPORTER"/>
    <property type="match status" value="1"/>
</dbReference>
<sequence length="364" mass="40547">MAESSLLENPSANGWLRGPVDWARKNLFSSPANSLLTIVALWGLWLAVPPAIQWGLIKATWIGDPAACRAAGGACWGLVTEKYRLILFGIYPYDEQWRPFLAVVLFIVMLATAANPRFWRPWLGWVLVAGLVVVSVLMWGGILGLPLVTNDRWGGLPLTLILSIFGIVLSFPLAVVLALGRRSQLPAVRAWCVVYIELWRGVPLISVLFMASIMFPLFMPEGVTIDKLLRAQLGIILFTAAYLAEIVRGGLQAIPRGQYEAADSIGLTYWQKMRLVILPQALRLVIPPLVGQFITTFKDTSLVIIIGLYDLLSSTKVALSDPQWRAFYVEGYVVAALIYFVFSYVMSQYSQYLERRLSAGARRR</sequence>
<dbReference type="GO" id="GO:0006865">
    <property type="term" value="P:amino acid transport"/>
    <property type="evidence" value="ECO:0007669"/>
    <property type="project" value="TreeGrafter"/>
</dbReference>
<dbReference type="GO" id="GO:0022857">
    <property type="term" value="F:transmembrane transporter activity"/>
    <property type="evidence" value="ECO:0007669"/>
    <property type="project" value="InterPro"/>
</dbReference>
<keyword evidence="6 8" id="KW-1133">Transmembrane helix</keyword>
<keyword evidence="7 8" id="KW-0472">Membrane</keyword>
<dbReference type="InterPro" id="IPR043429">
    <property type="entry name" value="ArtM/GltK/GlnP/TcyL/YhdX-like"/>
</dbReference>
<dbReference type="AlphaFoldDB" id="A0A2N3Q1F7"/>
<dbReference type="SUPFAM" id="SSF161098">
    <property type="entry name" value="MetI-like"/>
    <property type="match status" value="1"/>
</dbReference>
<evidence type="ECO:0000259" key="9">
    <source>
        <dbReference type="PROSITE" id="PS50928"/>
    </source>
</evidence>
<dbReference type="CDD" id="cd06261">
    <property type="entry name" value="TM_PBP2"/>
    <property type="match status" value="1"/>
</dbReference>
<dbReference type="InterPro" id="IPR000515">
    <property type="entry name" value="MetI-like"/>
</dbReference>
<evidence type="ECO:0000256" key="8">
    <source>
        <dbReference type="RuleBase" id="RU363032"/>
    </source>
</evidence>
<comment type="caution">
    <text evidence="10">The sequence shown here is derived from an EMBL/GenBank/DDBJ whole genome shotgun (WGS) entry which is preliminary data.</text>
</comment>
<dbReference type="NCBIfam" id="TIGR01726">
    <property type="entry name" value="HEQRo_perm_3TM"/>
    <property type="match status" value="1"/>
</dbReference>
<evidence type="ECO:0000256" key="1">
    <source>
        <dbReference type="ARBA" id="ARBA00004429"/>
    </source>
</evidence>
<organism evidence="10 11">
    <name type="scientific">Telmatospirillum siberiense</name>
    <dbReference type="NCBI Taxonomy" id="382514"/>
    <lineage>
        <taxon>Bacteria</taxon>
        <taxon>Pseudomonadati</taxon>
        <taxon>Pseudomonadota</taxon>
        <taxon>Alphaproteobacteria</taxon>
        <taxon>Rhodospirillales</taxon>
        <taxon>Rhodospirillaceae</taxon>
        <taxon>Telmatospirillum</taxon>
    </lineage>
</organism>
<dbReference type="Pfam" id="PF00528">
    <property type="entry name" value="BPD_transp_1"/>
    <property type="match status" value="1"/>
</dbReference>
<evidence type="ECO:0000313" key="11">
    <source>
        <dbReference type="Proteomes" id="UP000233293"/>
    </source>
</evidence>
<evidence type="ECO:0000256" key="7">
    <source>
        <dbReference type="ARBA" id="ARBA00023136"/>
    </source>
</evidence>
<dbReference type="PANTHER" id="PTHR30614:SF41">
    <property type="entry name" value="INNER MEMBRANE AMINO-ACID ABC TRANSPORTER PERMEASE PROTEIN YHDY"/>
    <property type="match status" value="1"/>
</dbReference>
<feature type="transmembrane region" description="Helical" evidence="8">
    <location>
        <begin position="122"/>
        <end position="148"/>
    </location>
</feature>
<feature type="transmembrane region" description="Helical" evidence="8">
    <location>
        <begin position="34"/>
        <end position="52"/>
    </location>
</feature>
<keyword evidence="3 8" id="KW-0813">Transport</keyword>
<feature type="transmembrane region" description="Helical" evidence="8">
    <location>
        <begin position="201"/>
        <end position="219"/>
    </location>
</feature>
<evidence type="ECO:0000256" key="5">
    <source>
        <dbReference type="ARBA" id="ARBA00022692"/>
    </source>
</evidence>
<keyword evidence="4" id="KW-1003">Cell membrane</keyword>
<feature type="transmembrane region" description="Helical" evidence="8">
    <location>
        <begin position="326"/>
        <end position="346"/>
    </location>
</feature>
<feature type="transmembrane region" description="Helical" evidence="8">
    <location>
        <begin position="160"/>
        <end position="180"/>
    </location>
</feature>
<dbReference type="RefSeq" id="WP_101248723.1">
    <property type="nucleotide sequence ID" value="NZ_PIUM01000001.1"/>
</dbReference>
<feature type="transmembrane region" description="Helical" evidence="8">
    <location>
        <begin position="97"/>
        <end position="115"/>
    </location>
</feature>
<proteinExistence type="inferred from homology"/>